<sequence>MILSRTTQYAIQALIYMATQPPGVAVLNRTMAESLRSPPTYLAKILQELCRGDLLYSFRGKQGGFCLRERGDKINLMQIVRITEGPGFTEDCVLGLKVCSEKTACPMHAKWWPIKQEIVKLLQSQTLEMLAARVVSGKYQLTDFPGAVLHEQRDASSS</sequence>
<dbReference type="PANTHER" id="PTHR33221:SF15">
    <property type="entry name" value="HTH-TYPE TRANSCRIPTIONAL REGULATOR YWGB-RELATED"/>
    <property type="match status" value="1"/>
</dbReference>
<name>A0A1I4ZB59_9PROT</name>
<protein>
    <submittedName>
        <fullName evidence="1">Transcriptional regulator, BadM/Rrf2 family</fullName>
    </submittedName>
</protein>
<evidence type="ECO:0000313" key="1">
    <source>
        <dbReference type="EMBL" id="SFN47511.1"/>
    </source>
</evidence>
<dbReference type="Gene3D" id="1.10.10.10">
    <property type="entry name" value="Winged helix-like DNA-binding domain superfamily/Winged helix DNA-binding domain"/>
    <property type="match status" value="1"/>
</dbReference>
<dbReference type="AlphaFoldDB" id="A0A1I4ZB59"/>
<proteinExistence type="predicted"/>
<dbReference type="PANTHER" id="PTHR33221">
    <property type="entry name" value="WINGED HELIX-TURN-HELIX TRANSCRIPTIONAL REGULATOR, RRF2 FAMILY"/>
    <property type="match status" value="1"/>
</dbReference>
<keyword evidence="2" id="KW-1185">Reference proteome</keyword>
<organism evidence="1 2">
    <name type="scientific">Nitrosospira briensis</name>
    <dbReference type="NCBI Taxonomy" id="35799"/>
    <lineage>
        <taxon>Bacteria</taxon>
        <taxon>Pseudomonadati</taxon>
        <taxon>Pseudomonadota</taxon>
        <taxon>Betaproteobacteria</taxon>
        <taxon>Nitrosomonadales</taxon>
        <taxon>Nitrosomonadaceae</taxon>
        <taxon>Nitrosospira</taxon>
    </lineage>
</organism>
<dbReference type="SUPFAM" id="SSF46785">
    <property type="entry name" value="Winged helix' DNA-binding domain"/>
    <property type="match status" value="1"/>
</dbReference>
<accession>A0A1I4ZB59</accession>
<dbReference type="EMBL" id="FOVJ01000001">
    <property type="protein sequence ID" value="SFN47511.1"/>
    <property type="molecule type" value="Genomic_DNA"/>
</dbReference>
<evidence type="ECO:0000313" key="2">
    <source>
        <dbReference type="Proteomes" id="UP000183107"/>
    </source>
</evidence>
<dbReference type="InterPro" id="IPR000944">
    <property type="entry name" value="Tscrpt_reg_Rrf2"/>
</dbReference>
<dbReference type="GO" id="GO:0003700">
    <property type="term" value="F:DNA-binding transcription factor activity"/>
    <property type="evidence" value="ECO:0007669"/>
    <property type="project" value="TreeGrafter"/>
</dbReference>
<dbReference type="PROSITE" id="PS51197">
    <property type="entry name" value="HTH_RRF2_2"/>
    <property type="match status" value="1"/>
</dbReference>
<dbReference type="RefSeq" id="WP_074795347.1">
    <property type="nucleotide sequence ID" value="NZ_FOVJ01000001.1"/>
</dbReference>
<dbReference type="GO" id="GO:0005829">
    <property type="term" value="C:cytosol"/>
    <property type="evidence" value="ECO:0007669"/>
    <property type="project" value="TreeGrafter"/>
</dbReference>
<dbReference type="Proteomes" id="UP000183107">
    <property type="component" value="Unassembled WGS sequence"/>
</dbReference>
<dbReference type="NCBIfam" id="TIGR00738">
    <property type="entry name" value="rrf2_super"/>
    <property type="match status" value="1"/>
</dbReference>
<dbReference type="STRING" id="1266925.GCA_000619905_02762"/>
<reference evidence="2" key="1">
    <citation type="submission" date="2016-10" db="EMBL/GenBank/DDBJ databases">
        <authorList>
            <person name="Varghese N."/>
        </authorList>
    </citation>
    <scope>NUCLEOTIDE SEQUENCE [LARGE SCALE GENOMIC DNA]</scope>
    <source>
        <strain evidence="2">Nsp8</strain>
    </source>
</reference>
<gene>
    <name evidence="1" type="ORF">SAMN05216386_1126</name>
</gene>
<dbReference type="OrthoDB" id="9800519at2"/>
<dbReference type="InterPro" id="IPR036388">
    <property type="entry name" value="WH-like_DNA-bd_sf"/>
</dbReference>
<dbReference type="Pfam" id="PF02082">
    <property type="entry name" value="Rrf2"/>
    <property type="match status" value="1"/>
</dbReference>
<dbReference type="InterPro" id="IPR036390">
    <property type="entry name" value="WH_DNA-bd_sf"/>
</dbReference>